<keyword evidence="8 10" id="KW-0326">Glycosidase</keyword>
<dbReference type="GO" id="GO:0005975">
    <property type="term" value="P:carbohydrate metabolic process"/>
    <property type="evidence" value="ECO:0007669"/>
    <property type="project" value="InterPro"/>
</dbReference>
<evidence type="ECO:0000313" key="14">
    <source>
        <dbReference type="Proteomes" id="UP000094444"/>
    </source>
</evidence>
<accession>A0A2P5HEW9</accession>
<evidence type="ECO:0000256" key="8">
    <source>
        <dbReference type="ARBA" id="ARBA00023295"/>
    </source>
</evidence>
<dbReference type="InterPro" id="IPR012334">
    <property type="entry name" value="Pectin_lyas_fold"/>
</dbReference>
<dbReference type="PANTHER" id="PTHR31736:SF19">
    <property type="entry name" value="PECTIN LYASE SUPERFAMILY PROTEIN-RELATED"/>
    <property type="match status" value="1"/>
</dbReference>
<evidence type="ECO:0000256" key="2">
    <source>
        <dbReference type="ARBA" id="ARBA00008834"/>
    </source>
</evidence>
<keyword evidence="7" id="KW-0325">Glycoprotein</keyword>
<feature type="region of interest" description="Disordered" evidence="11">
    <location>
        <begin position="495"/>
        <end position="528"/>
    </location>
</feature>
<name>A0A2P5HEW9_DIAHE</name>
<organism evidence="13 14">
    <name type="scientific">Diaporthe helianthi</name>
    <dbReference type="NCBI Taxonomy" id="158607"/>
    <lineage>
        <taxon>Eukaryota</taxon>
        <taxon>Fungi</taxon>
        <taxon>Dikarya</taxon>
        <taxon>Ascomycota</taxon>
        <taxon>Pezizomycotina</taxon>
        <taxon>Sordariomycetes</taxon>
        <taxon>Sordariomycetidae</taxon>
        <taxon>Diaporthales</taxon>
        <taxon>Diaporthaceae</taxon>
        <taxon>Diaporthe</taxon>
    </lineage>
</organism>
<keyword evidence="6" id="KW-1015">Disulfide bond</keyword>
<feature type="signal peptide" evidence="12">
    <location>
        <begin position="1"/>
        <end position="22"/>
    </location>
</feature>
<evidence type="ECO:0000256" key="7">
    <source>
        <dbReference type="ARBA" id="ARBA00023180"/>
    </source>
</evidence>
<evidence type="ECO:0000256" key="12">
    <source>
        <dbReference type="SAM" id="SignalP"/>
    </source>
</evidence>
<evidence type="ECO:0000256" key="9">
    <source>
        <dbReference type="ARBA" id="ARBA00023316"/>
    </source>
</evidence>
<comment type="similarity">
    <text evidence="2 10">Belongs to the glycosyl hydrolase 28 family.</text>
</comment>
<dbReference type="GO" id="GO:0046576">
    <property type="term" value="F:rhamnogalacturonan alpha-L-rhamnopyranosyl-(1-&gt;4)-alpha-D-galactopyranosyluronide lyase activity"/>
    <property type="evidence" value="ECO:0007669"/>
    <property type="project" value="UniProtKB-ARBA"/>
</dbReference>
<dbReference type="STRING" id="158607.A0A2P5HEW9"/>
<dbReference type="SUPFAM" id="SSF51126">
    <property type="entry name" value="Pectin lyase-like"/>
    <property type="match status" value="1"/>
</dbReference>
<evidence type="ECO:0000256" key="11">
    <source>
        <dbReference type="SAM" id="MobiDB-lite"/>
    </source>
</evidence>
<sequence>MASCILISGLLATASLVLPAAAQLSGRVGPTTSTSAKQSKICNIMDYGGKADASADNGNAIAAAWKDCAPGGEVLIPEGDYGMATWVKLSGGKGTSINLEGTIYRTGQDSGNMFMIEHSTDFEFYSATSKGAIQGYGYEFHKEGKYGARLLRLYDVHDFSVHDVILVDAPQFHFSIDTCSNGEVYNMIIHGGYQGGLDGIDVWGSNIWIHDIEVSNKDECVTVKDPSNHLLIEQVHCNWSGGCAMGSLATKVDIHDIEYNYIYTHHSNQMYMIKSNGGSGNVENLAFNNFMGHSNAYTLDFDTAWGSMGVEPGDGINYSNISFSGWSGTCADGTERGPIKMNCPAAVPCTDITVDDFSVWTNSGDEVVYACQNAYGRGACLNPANTTTTRPCSSTQTVTTPAGGAPYPTMVNELPTGWNISSSIPIPTMPASFYPGRQPINAILNGGGSSADTKGKPVAQANVTAAAAAPTGYVGASGNIPSVPSATGFVTRQSAAAPQPTNYGQDDEGWGQGWGQGWGSYGGGWRRT</sequence>
<keyword evidence="3" id="KW-0964">Secreted</keyword>
<dbReference type="GO" id="GO:0071555">
    <property type="term" value="P:cell wall organization"/>
    <property type="evidence" value="ECO:0007669"/>
    <property type="project" value="UniProtKB-KW"/>
</dbReference>
<dbReference type="PANTHER" id="PTHR31736">
    <property type="match status" value="1"/>
</dbReference>
<evidence type="ECO:0000256" key="10">
    <source>
        <dbReference type="RuleBase" id="RU361169"/>
    </source>
</evidence>
<dbReference type="Proteomes" id="UP000094444">
    <property type="component" value="Unassembled WGS sequence"/>
</dbReference>
<reference evidence="13" key="1">
    <citation type="submission" date="2017-09" db="EMBL/GenBank/DDBJ databases">
        <title>Polyketide synthases of a Diaporthe helianthi virulent isolate.</title>
        <authorList>
            <person name="Baroncelli R."/>
        </authorList>
    </citation>
    <scope>NUCLEOTIDE SEQUENCE [LARGE SCALE GENOMIC DNA]</scope>
    <source>
        <strain evidence="13">7/96</strain>
    </source>
</reference>
<keyword evidence="14" id="KW-1185">Reference proteome</keyword>
<gene>
    <name evidence="13" type="ORF">DHEL01_v212805</name>
</gene>
<feature type="compositionally biased region" description="Gly residues" evidence="11">
    <location>
        <begin position="510"/>
        <end position="528"/>
    </location>
</feature>
<dbReference type="Pfam" id="PF00295">
    <property type="entry name" value="Glyco_hydro_28"/>
    <property type="match status" value="1"/>
</dbReference>
<evidence type="ECO:0000256" key="1">
    <source>
        <dbReference type="ARBA" id="ARBA00004613"/>
    </source>
</evidence>
<feature type="chain" id="PRO_5015144676" evidence="12">
    <location>
        <begin position="23"/>
        <end position="528"/>
    </location>
</feature>
<proteinExistence type="inferred from homology"/>
<dbReference type="OrthoDB" id="2268901at2759"/>
<evidence type="ECO:0000313" key="13">
    <source>
        <dbReference type="EMBL" id="POS68801.1"/>
    </source>
</evidence>
<dbReference type="InterPro" id="IPR000743">
    <property type="entry name" value="Glyco_hydro_28"/>
</dbReference>
<comment type="caution">
    <text evidence="13">The sequence shown here is derived from an EMBL/GenBank/DDBJ whole genome shotgun (WGS) entry which is preliminary data.</text>
</comment>
<dbReference type="InParanoid" id="A0A2P5HEW9"/>
<comment type="subcellular location">
    <subcellularLocation>
        <location evidence="1">Secreted</location>
    </subcellularLocation>
</comment>
<dbReference type="AlphaFoldDB" id="A0A2P5HEW9"/>
<evidence type="ECO:0000256" key="4">
    <source>
        <dbReference type="ARBA" id="ARBA00022729"/>
    </source>
</evidence>
<keyword evidence="4 12" id="KW-0732">Signal</keyword>
<evidence type="ECO:0000256" key="5">
    <source>
        <dbReference type="ARBA" id="ARBA00022801"/>
    </source>
</evidence>
<evidence type="ECO:0000256" key="3">
    <source>
        <dbReference type="ARBA" id="ARBA00022525"/>
    </source>
</evidence>
<dbReference type="Gene3D" id="2.160.20.10">
    <property type="entry name" value="Single-stranded right-handed beta-helix, Pectin lyase-like"/>
    <property type="match status" value="1"/>
</dbReference>
<keyword evidence="9" id="KW-0961">Cell wall biogenesis/degradation</keyword>
<dbReference type="EMBL" id="MAVT02003136">
    <property type="protein sequence ID" value="POS68801.1"/>
    <property type="molecule type" value="Genomic_DNA"/>
</dbReference>
<evidence type="ECO:0000256" key="6">
    <source>
        <dbReference type="ARBA" id="ARBA00023157"/>
    </source>
</evidence>
<keyword evidence="5 10" id="KW-0378">Hydrolase</keyword>
<dbReference type="GO" id="GO:0004650">
    <property type="term" value="F:polygalacturonase activity"/>
    <property type="evidence" value="ECO:0007669"/>
    <property type="project" value="InterPro"/>
</dbReference>
<dbReference type="GO" id="GO:0005576">
    <property type="term" value="C:extracellular region"/>
    <property type="evidence" value="ECO:0007669"/>
    <property type="project" value="UniProtKB-SubCell"/>
</dbReference>
<protein>
    <submittedName>
        <fullName evidence="13">Murein transglycosylase</fullName>
    </submittedName>
</protein>
<dbReference type="InterPro" id="IPR011050">
    <property type="entry name" value="Pectin_lyase_fold/virulence"/>
</dbReference>